<dbReference type="EMBL" id="HG994364">
    <property type="protein sequence ID" value="CAF2352411.1"/>
    <property type="molecule type" value="Genomic_DNA"/>
</dbReference>
<evidence type="ECO:0000256" key="1">
    <source>
        <dbReference type="SAM" id="MobiDB-lite"/>
    </source>
</evidence>
<organism evidence="2">
    <name type="scientific">Brassica napus</name>
    <name type="common">Rape</name>
    <dbReference type="NCBI Taxonomy" id="3708"/>
    <lineage>
        <taxon>Eukaryota</taxon>
        <taxon>Viridiplantae</taxon>
        <taxon>Streptophyta</taxon>
        <taxon>Embryophyta</taxon>
        <taxon>Tracheophyta</taxon>
        <taxon>Spermatophyta</taxon>
        <taxon>Magnoliopsida</taxon>
        <taxon>eudicotyledons</taxon>
        <taxon>Gunneridae</taxon>
        <taxon>Pentapetalae</taxon>
        <taxon>rosids</taxon>
        <taxon>malvids</taxon>
        <taxon>Brassicales</taxon>
        <taxon>Brassicaceae</taxon>
        <taxon>Brassiceae</taxon>
        <taxon>Brassica</taxon>
    </lineage>
</organism>
<protein>
    <submittedName>
        <fullName evidence="2">(rape) hypothetical protein</fullName>
    </submittedName>
</protein>
<name>A0A817BJU6_BRANA</name>
<evidence type="ECO:0000313" key="2">
    <source>
        <dbReference type="EMBL" id="CAF2352411.1"/>
    </source>
</evidence>
<feature type="compositionally biased region" description="Polar residues" evidence="1">
    <location>
        <begin position="34"/>
        <end position="43"/>
    </location>
</feature>
<proteinExistence type="predicted"/>
<dbReference type="AlphaFoldDB" id="A0A817BJU6"/>
<feature type="compositionally biased region" description="Basic residues" evidence="1">
    <location>
        <begin position="60"/>
        <end position="72"/>
    </location>
</feature>
<feature type="compositionally biased region" description="Basic and acidic residues" evidence="1">
    <location>
        <begin position="44"/>
        <end position="59"/>
    </location>
</feature>
<sequence length="113" mass="12614">MMDKLHVICLRIPIIVTSNTKSSLHVVHRHGPCSSLSSKQARTSPDHDEILRLDQERVKSIHSKLSKKRTGRARVSQSLSTDLQARDGLTIGSANGRNRDAETRSVSGLRHRQ</sequence>
<gene>
    <name evidence="2" type="ORF">DARMORV10_A10P26830.1</name>
</gene>
<reference evidence="2" key="1">
    <citation type="submission" date="2021-01" db="EMBL/GenBank/DDBJ databases">
        <authorList>
            <consortium name="Genoscope - CEA"/>
            <person name="William W."/>
        </authorList>
    </citation>
    <scope>NUCLEOTIDE SEQUENCE</scope>
</reference>
<accession>A0A817BJU6</accession>
<feature type="region of interest" description="Disordered" evidence="1">
    <location>
        <begin position="29"/>
        <end position="113"/>
    </location>
</feature>
<dbReference type="Proteomes" id="UP001295469">
    <property type="component" value="Chromosome A10"/>
</dbReference>